<evidence type="ECO:0000256" key="1">
    <source>
        <dbReference type="SAM" id="SignalP"/>
    </source>
</evidence>
<keyword evidence="3" id="KW-1185">Reference proteome</keyword>
<sequence length="360" mass="39922">MRRWLALLVICATSSAAAADRSDWHHPGLLRGRDLTPFGLFRLDMLPAHTVDARQDSWAVEVLTAYQNTFVMSDNVRDYLEARDVGRQPLSQADAAAILNMPGDAYYVDGEIGLIDVIFHKRLSTWWTTYLSIPYIGYGRGVLDSTIEEFHDASGFSQQGRDLVARNQFQMVYNVRGARYSQLAQSEGGFSDPVLGIRYSLPEPRYGWDVVFEVAAKIAVDSKRVLLSTGRDDYGTQLTLQRTWGRHAAYIAGSAVYYAGGPETPADEHQIIPTALFGYGFGITPNTTAILQAYASRSTVRDAEDLEELTDNKYQLSVGLQQRVGHVQWSLAVTENISNFSNTPDIGAQLGLAYLPIGPR</sequence>
<evidence type="ECO:0000313" key="2">
    <source>
        <dbReference type="EMBL" id="MBM0103345.1"/>
    </source>
</evidence>
<dbReference type="RefSeq" id="WP_203165324.1">
    <property type="nucleotide sequence ID" value="NZ_JAEVLS010000001.1"/>
</dbReference>
<keyword evidence="1" id="KW-0732">Signal</keyword>
<reference evidence="2 3" key="1">
    <citation type="journal article" date="2021" name="Int. J. Syst. Evol. Microbiol.">
        <title>Steroidobacter gossypii sp. nov., isolated from soil of cotton cropping field.</title>
        <authorList>
            <person name="Huang R."/>
            <person name="Yang S."/>
            <person name="Zhen C."/>
            <person name="Liu W."/>
        </authorList>
    </citation>
    <scope>NUCLEOTIDE SEQUENCE [LARGE SCALE GENOMIC DNA]</scope>
    <source>
        <strain evidence="2 3">S1-65</strain>
    </source>
</reference>
<organism evidence="2 3">
    <name type="scientific">Steroidobacter gossypii</name>
    <dbReference type="NCBI Taxonomy" id="2805490"/>
    <lineage>
        <taxon>Bacteria</taxon>
        <taxon>Pseudomonadati</taxon>
        <taxon>Pseudomonadota</taxon>
        <taxon>Gammaproteobacteria</taxon>
        <taxon>Steroidobacterales</taxon>
        <taxon>Steroidobacteraceae</taxon>
        <taxon>Steroidobacter</taxon>
    </lineage>
</organism>
<accession>A0ABS1WQU3</accession>
<dbReference type="Pfam" id="PF11383">
    <property type="entry name" value="DUF3187"/>
    <property type="match status" value="1"/>
</dbReference>
<protein>
    <submittedName>
        <fullName evidence="2">DUF3187 family protein</fullName>
    </submittedName>
</protein>
<gene>
    <name evidence="2" type="ORF">JM946_01250</name>
</gene>
<feature type="chain" id="PRO_5046580751" evidence="1">
    <location>
        <begin position="19"/>
        <end position="360"/>
    </location>
</feature>
<proteinExistence type="predicted"/>
<dbReference type="EMBL" id="JAEVLS010000001">
    <property type="protein sequence ID" value="MBM0103345.1"/>
    <property type="molecule type" value="Genomic_DNA"/>
</dbReference>
<name>A0ABS1WQU3_9GAMM</name>
<feature type="signal peptide" evidence="1">
    <location>
        <begin position="1"/>
        <end position="18"/>
    </location>
</feature>
<evidence type="ECO:0000313" key="3">
    <source>
        <dbReference type="Proteomes" id="UP000661077"/>
    </source>
</evidence>
<dbReference type="InterPro" id="IPR021523">
    <property type="entry name" value="DUF3187"/>
</dbReference>
<comment type="caution">
    <text evidence="2">The sequence shown here is derived from an EMBL/GenBank/DDBJ whole genome shotgun (WGS) entry which is preliminary data.</text>
</comment>
<dbReference type="Proteomes" id="UP000661077">
    <property type="component" value="Unassembled WGS sequence"/>
</dbReference>